<comment type="caution">
    <text evidence="1">The sequence shown here is derived from an EMBL/GenBank/DDBJ whole genome shotgun (WGS) entry which is preliminary data.</text>
</comment>
<accession>A0ACC9D247</accession>
<evidence type="ECO:0000313" key="2">
    <source>
        <dbReference type="Proteomes" id="UP000220959"/>
    </source>
</evidence>
<name>A0ACC9D247_9FIRM</name>
<dbReference type="EMBL" id="NMTR01000004">
    <property type="protein sequence ID" value="PDX62195.1"/>
    <property type="molecule type" value="Genomic_DNA"/>
</dbReference>
<dbReference type="Proteomes" id="UP000220959">
    <property type="component" value="Unassembled WGS sequence"/>
</dbReference>
<gene>
    <name evidence="1" type="ORF">CGS49_02030</name>
</gene>
<sequence>MNAFIVSTLVFQFVNGAANVPAHPYHPSIADLANFEHTFCKKEQTTAEKDILSKKRMQSFPACAILINNFREFSHRDEKE</sequence>
<evidence type="ECO:0000313" key="1">
    <source>
        <dbReference type="EMBL" id="PDX62195.1"/>
    </source>
</evidence>
<proteinExistence type="predicted"/>
<organism evidence="1 2">
    <name type="scientific">Faecalibacterium langellae</name>
    <dbReference type="NCBI Taxonomy" id="3435293"/>
    <lineage>
        <taxon>Bacteria</taxon>
        <taxon>Bacillati</taxon>
        <taxon>Bacillota</taxon>
        <taxon>Clostridia</taxon>
        <taxon>Eubacteriales</taxon>
        <taxon>Oscillospiraceae</taxon>
        <taxon>Faecalibacterium</taxon>
    </lineage>
</organism>
<protein>
    <submittedName>
        <fullName evidence="1">Uncharacterized protein</fullName>
    </submittedName>
</protein>
<keyword evidence="2" id="KW-1185">Reference proteome</keyword>
<reference evidence="1 2" key="1">
    <citation type="journal article" date="2017" name="Front. Microbiol.">
        <title>New Insights into the Diversity of the Genus Faecalibacterium.</title>
        <authorList>
            <person name="Benevides L."/>
            <person name="Burman S."/>
            <person name="Martin R."/>
            <person name="Robert V."/>
            <person name="Thomas M."/>
            <person name="Miquel S."/>
            <person name="Chain F."/>
            <person name="Sokol H."/>
            <person name="Bermudez-Humaran L.G."/>
            <person name="Morrison M."/>
            <person name="Langella P."/>
            <person name="Azevedo V.A."/>
            <person name="Chatel J.M."/>
            <person name="Soares S."/>
        </authorList>
    </citation>
    <scope>NUCLEOTIDE SEQUENCE [LARGE SCALE GENOMIC DNA]</scope>
    <source>
        <strain evidence="2">CNCM I-4541</strain>
    </source>
</reference>